<keyword evidence="3" id="KW-1185">Reference proteome</keyword>
<evidence type="ECO:0008006" key="4">
    <source>
        <dbReference type="Google" id="ProtNLM"/>
    </source>
</evidence>
<comment type="caution">
    <text evidence="2">The sequence shown here is derived from an EMBL/GenBank/DDBJ whole genome shotgun (WGS) entry which is preliminary data.</text>
</comment>
<accession>A0ABV9SU80</accession>
<feature type="transmembrane region" description="Helical" evidence="1">
    <location>
        <begin position="40"/>
        <end position="59"/>
    </location>
</feature>
<keyword evidence="1" id="KW-0812">Transmembrane</keyword>
<evidence type="ECO:0000313" key="3">
    <source>
        <dbReference type="Proteomes" id="UP001595858"/>
    </source>
</evidence>
<name>A0ABV9SU80_9ACTN</name>
<dbReference type="Proteomes" id="UP001595858">
    <property type="component" value="Unassembled WGS sequence"/>
</dbReference>
<evidence type="ECO:0000313" key="2">
    <source>
        <dbReference type="EMBL" id="MFC4869886.1"/>
    </source>
</evidence>
<feature type="transmembrane region" description="Helical" evidence="1">
    <location>
        <begin position="15"/>
        <end position="34"/>
    </location>
</feature>
<keyword evidence="1" id="KW-1133">Transmembrane helix</keyword>
<gene>
    <name evidence="2" type="ORF">ACFPCZ_24930</name>
</gene>
<protein>
    <recommendedName>
        <fullName evidence="4">DUF2244 domain-containing protein</fullName>
    </recommendedName>
</protein>
<dbReference type="EMBL" id="JBHSIY010000031">
    <property type="protein sequence ID" value="MFC4869886.1"/>
    <property type="molecule type" value="Genomic_DNA"/>
</dbReference>
<evidence type="ECO:0000256" key="1">
    <source>
        <dbReference type="SAM" id="Phobius"/>
    </source>
</evidence>
<proteinExistence type="predicted"/>
<dbReference type="RefSeq" id="WP_344147967.1">
    <property type="nucleotide sequence ID" value="NZ_BAAAQI010000023.1"/>
</dbReference>
<organism evidence="2 3">
    <name type="scientific">Streptomonospora arabica</name>
    <dbReference type="NCBI Taxonomy" id="412417"/>
    <lineage>
        <taxon>Bacteria</taxon>
        <taxon>Bacillati</taxon>
        <taxon>Actinomycetota</taxon>
        <taxon>Actinomycetes</taxon>
        <taxon>Streptosporangiales</taxon>
        <taxon>Nocardiopsidaceae</taxon>
        <taxon>Streptomonospora</taxon>
    </lineage>
</organism>
<keyword evidence="1" id="KW-0472">Membrane</keyword>
<reference evidence="3" key="1">
    <citation type="journal article" date="2019" name="Int. J. Syst. Evol. Microbiol.">
        <title>The Global Catalogue of Microorganisms (GCM) 10K type strain sequencing project: providing services to taxonomists for standard genome sequencing and annotation.</title>
        <authorList>
            <consortium name="The Broad Institute Genomics Platform"/>
            <consortium name="The Broad Institute Genome Sequencing Center for Infectious Disease"/>
            <person name="Wu L."/>
            <person name="Ma J."/>
        </authorList>
    </citation>
    <scope>NUCLEOTIDE SEQUENCE [LARGE SCALE GENOMIC DNA]</scope>
    <source>
        <strain evidence="3">CGMCC 4.7304</strain>
    </source>
</reference>
<sequence>MHEDLVLRPDRRKGLMYLCAAAALSVAVVASAAVGAGGAAALAAAVPFGAMLAFGAGHIHRDRVVLTEQEVVTRGLVLQRRRARSRVAEVVRATLVAHRGSPGDTLFLLDARRAVLFRLPAAPTPAVKSTGW</sequence>